<feature type="transmembrane region" description="Helical" evidence="1">
    <location>
        <begin position="33"/>
        <end position="61"/>
    </location>
</feature>
<evidence type="ECO:0000313" key="2">
    <source>
        <dbReference type="EMBL" id="KXL53337.1"/>
    </source>
</evidence>
<sequence>MGDRGRTNIFCTLLFCNVLEKITAFYVQTNVFLFIFPSVFFSIKWYTLVILKLQVIFFILLA</sequence>
<protein>
    <submittedName>
        <fullName evidence="2">Uncharacterized protein</fullName>
    </submittedName>
</protein>
<dbReference type="EMBL" id="LRVM01000003">
    <property type="protein sequence ID" value="KXL53337.1"/>
    <property type="molecule type" value="Genomic_DNA"/>
</dbReference>
<comment type="caution">
    <text evidence="2">The sequence shown here is derived from an EMBL/GenBank/DDBJ whole genome shotgun (WGS) entry which is preliminary data.</text>
</comment>
<keyword evidence="3" id="KW-1185">Reference proteome</keyword>
<keyword evidence="1" id="KW-0472">Membrane</keyword>
<keyword evidence="1" id="KW-1133">Transmembrane helix</keyword>
<name>A0A136WFU7_9FIRM</name>
<keyword evidence="1" id="KW-0812">Transmembrane</keyword>
<dbReference type="STRING" id="36847.CLNEO_13080"/>
<organism evidence="2 3">
    <name type="scientific">Anaerotignum neopropionicum</name>
    <dbReference type="NCBI Taxonomy" id="36847"/>
    <lineage>
        <taxon>Bacteria</taxon>
        <taxon>Bacillati</taxon>
        <taxon>Bacillota</taxon>
        <taxon>Clostridia</taxon>
        <taxon>Lachnospirales</taxon>
        <taxon>Anaerotignaceae</taxon>
        <taxon>Anaerotignum</taxon>
    </lineage>
</organism>
<dbReference type="AlphaFoldDB" id="A0A136WFU7"/>
<proteinExistence type="predicted"/>
<reference evidence="2 3" key="1">
    <citation type="submission" date="2016-01" db="EMBL/GenBank/DDBJ databases">
        <title>Genome sequence of Clostridium neopropionicum X4, DSM-3847.</title>
        <authorList>
            <person name="Poehlein A."/>
            <person name="Beck M.H."/>
            <person name="Bengelsdorf F.R."/>
            <person name="Daniel R."/>
            <person name="Duerre P."/>
        </authorList>
    </citation>
    <scope>NUCLEOTIDE SEQUENCE [LARGE SCALE GENOMIC DNA]</scope>
    <source>
        <strain evidence="2 3">DSM-3847</strain>
    </source>
</reference>
<gene>
    <name evidence="2" type="ORF">CLNEO_13080</name>
</gene>
<accession>A0A136WFU7</accession>
<dbReference type="Proteomes" id="UP000070539">
    <property type="component" value="Unassembled WGS sequence"/>
</dbReference>
<feature type="transmembrane region" description="Helical" evidence="1">
    <location>
        <begin position="7"/>
        <end position="27"/>
    </location>
</feature>
<evidence type="ECO:0000313" key="3">
    <source>
        <dbReference type="Proteomes" id="UP000070539"/>
    </source>
</evidence>
<evidence type="ECO:0000256" key="1">
    <source>
        <dbReference type="SAM" id="Phobius"/>
    </source>
</evidence>